<dbReference type="Gramene" id="EFJ32213">
    <property type="protein sequence ID" value="EFJ32213"/>
    <property type="gene ID" value="SELMODRAFT_168147"/>
</dbReference>
<dbReference type="EMBL" id="GL377572">
    <property type="protein sequence ID" value="EFJ32213.1"/>
    <property type="molecule type" value="Genomic_DNA"/>
</dbReference>
<organism evidence="3">
    <name type="scientific">Selaginella moellendorffii</name>
    <name type="common">Spikemoss</name>
    <dbReference type="NCBI Taxonomy" id="88036"/>
    <lineage>
        <taxon>Eukaryota</taxon>
        <taxon>Viridiplantae</taxon>
        <taxon>Streptophyta</taxon>
        <taxon>Embryophyta</taxon>
        <taxon>Tracheophyta</taxon>
        <taxon>Lycopodiopsida</taxon>
        <taxon>Selaginellales</taxon>
        <taxon>Selaginellaceae</taxon>
        <taxon>Selaginella</taxon>
    </lineage>
</organism>
<dbReference type="InterPro" id="IPR015813">
    <property type="entry name" value="Pyrv/PenolPyrv_kinase-like_dom"/>
</dbReference>
<dbReference type="FunCoup" id="D8R5U0">
    <property type="interactions" value="500"/>
</dbReference>
<dbReference type="STRING" id="88036.D8R5U0"/>
<dbReference type="InterPro" id="IPR039556">
    <property type="entry name" value="ICL/PEPM"/>
</dbReference>
<dbReference type="eggNOG" id="KOG1260">
    <property type="taxonomic scope" value="Eukaryota"/>
</dbReference>
<dbReference type="Pfam" id="PF13714">
    <property type="entry name" value="PEP_mutase"/>
    <property type="match status" value="1"/>
</dbReference>
<feature type="region of interest" description="Disordered" evidence="1">
    <location>
        <begin position="1"/>
        <end position="33"/>
    </location>
</feature>
<dbReference type="SUPFAM" id="SSF51621">
    <property type="entry name" value="Phosphoenolpyruvate/pyruvate domain"/>
    <property type="match status" value="1"/>
</dbReference>
<dbReference type="InParanoid" id="D8R5U0"/>
<dbReference type="Proteomes" id="UP000001514">
    <property type="component" value="Unassembled WGS sequence"/>
</dbReference>
<evidence type="ECO:0000313" key="2">
    <source>
        <dbReference type="EMBL" id="EFJ32213.1"/>
    </source>
</evidence>
<feature type="compositionally biased region" description="Basic and acidic residues" evidence="1">
    <location>
        <begin position="334"/>
        <end position="344"/>
    </location>
</feature>
<proteinExistence type="predicted"/>
<dbReference type="HOGENOM" id="CLU_027389_1_1_1"/>
<dbReference type="OMA" id="YIAMEEM"/>
<dbReference type="Gene3D" id="3.20.20.60">
    <property type="entry name" value="Phosphoenolpyruvate-binding domains"/>
    <property type="match status" value="1"/>
</dbReference>
<reference evidence="2 3" key="1">
    <citation type="journal article" date="2011" name="Science">
        <title>The Selaginella genome identifies genetic changes associated with the evolution of vascular plants.</title>
        <authorList>
            <person name="Banks J.A."/>
            <person name="Nishiyama T."/>
            <person name="Hasebe M."/>
            <person name="Bowman J.L."/>
            <person name="Gribskov M."/>
            <person name="dePamphilis C."/>
            <person name="Albert V.A."/>
            <person name="Aono N."/>
            <person name="Aoyama T."/>
            <person name="Ambrose B.A."/>
            <person name="Ashton N.W."/>
            <person name="Axtell M.J."/>
            <person name="Barker E."/>
            <person name="Barker M.S."/>
            <person name="Bennetzen J.L."/>
            <person name="Bonawitz N.D."/>
            <person name="Chapple C."/>
            <person name="Cheng C."/>
            <person name="Correa L.G."/>
            <person name="Dacre M."/>
            <person name="DeBarry J."/>
            <person name="Dreyer I."/>
            <person name="Elias M."/>
            <person name="Engstrom E.M."/>
            <person name="Estelle M."/>
            <person name="Feng L."/>
            <person name="Finet C."/>
            <person name="Floyd S.K."/>
            <person name="Frommer W.B."/>
            <person name="Fujita T."/>
            <person name="Gramzow L."/>
            <person name="Gutensohn M."/>
            <person name="Harholt J."/>
            <person name="Hattori M."/>
            <person name="Heyl A."/>
            <person name="Hirai T."/>
            <person name="Hiwatashi Y."/>
            <person name="Ishikawa M."/>
            <person name="Iwata M."/>
            <person name="Karol K.G."/>
            <person name="Koehler B."/>
            <person name="Kolukisaoglu U."/>
            <person name="Kubo M."/>
            <person name="Kurata T."/>
            <person name="Lalonde S."/>
            <person name="Li K."/>
            <person name="Li Y."/>
            <person name="Litt A."/>
            <person name="Lyons E."/>
            <person name="Manning G."/>
            <person name="Maruyama T."/>
            <person name="Michael T.P."/>
            <person name="Mikami K."/>
            <person name="Miyazaki S."/>
            <person name="Morinaga S."/>
            <person name="Murata T."/>
            <person name="Mueller-Roeber B."/>
            <person name="Nelson D.R."/>
            <person name="Obara M."/>
            <person name="Oguri Y."/>
            <person name="Olmstead R.G."/>
            <person name="Onodera N."/>
            <person name="Petersen B.L."/>
            <person name="Pils B."/>
            <person name="Prigge M."/>
            <person name="Rensing S.A."/>
            <person name="Riano-Pachon D.M."/>
            <person name="Roberts A.W."/>
            <person name="Sato Y."/>
            <person name="Scheller H.V."/>
            <person name="Schulz B."/>
            <person name="Schulz C."/>
            <person name="Shakirov E.V."/>
            <person name="Shibagaki N."/>
            <person name="Shinohara N."/>
            <person name="Shippen D.E."/>
            <person name="Soerensen I."/>
            <person name="Sotooka R."/>
            <person name="Sugimoto N."/>
            <person name="Sugita M."/>
            <person name="Sumikawa N."/>
            <person name="Tanurdzic M."/>
            <person name="Theissen G."/>
            <person name="Ulvskov P."/>
            <person name="Wakazuki S."/>
            <person name="Weng J.K."/>
            <person name="Willats W.W."/>
            <person name="Wipf D."/>
            <person name="Wolf P.G."/>
            <person name="Yang L."/>
            <person name="Zimmer A.D."/>
            <person name="Zhu Q."/>
            <person name="Mitros T."/>
            <person name="Hellsten U."/>
            <person name="Loque D."/>
            <person name="Otillar R."/>
            <person name="Salamov A."/>
            <person name="Schmutz J."/>
            <person name="Shapiro H."/>
            <person name="Lindquist E."/>
            <person name="Lucas S."/>
            <person name="Rokhsar D."/>
            <person name="Grigoriev I.V."/>
        </authorList>
    </citation>
    <scope>NUCLEOTIDE SEQUENCE [LARGE SCALE GENOMIC DNA]</scope>
</reference>
<feature type="compositionally biased region" description="Polar residues" evidence="1">
    <location>
        <begin position="320"/>
        <end position="333"/>
    </location>
</feature>
<gene>
    <name evidence="2" type="ORF">SELMODRAFT_168147</name>
</gene>
<dbReference type="PANTHER" id="PTHR42905:SF2">
    <property type="entry name" value="PHOSPHOENOLPYRUVATE CARBOXYLASE FAMILY PROTEIN"/>
    <property type="match status" value="1"/>
</dbReference>
<dbReference type="AlphaFoldDB" id="D8R5U0"/>
<accession>D8R5U0</accession>
<evidence type="ECO:0000313" key="3">
    <source>
        <dbReference type="Proteomes" id="UP000001514"/>
    </source>
</evidence>
<sequence length="448" mass="48093">MQPSRNRASPLPRLAAARRDDQTATAARITSEQGSAAPAKEFRGILASPGLHLGPACHDALSAKLVQNAGFKFTFMSGFGVSASRLACPDTGLISYGEMVDQGRNITAAVSIPVIGDGDAGYGNAMNVKRTVKGYIQAGFAGILLEDQACGHTTGREVVSRQEAIARVKAAVDAREESGEDLVIVARSDARQAVSLEEALWRAEAFADAGADVLFIDALMSKEEMRKFCGRVPAVPKLANMLEGGGKTPLLAPIEIEEIGYKIVAYPLSLLGVSIRAMQDALVALKSGRFPNKVPAFDEVKDVVGFNRYYDEEKRYFGTSKSSRTSETANNSSTKEETPFDDKQSSTVQVITPEVLEEDSDSDWAKKSSNLLGIWSRVLRVKITGSSGIVKLDVRIPAGFLDGLAKTIPGVAGINFKEILDNASSPTSGQQLLDIEDKQGDRIQIFFE</sequence>
<keyword evidence="3" id="KW-1185">Reference proteome</keyword>
<dbReference type="KEGG" id="smo:SELMODRAFT_168147"/>
<dbReference type="InterPro" id="IPR040442">
    <property type="entry name" value="Pyrv_kinase-like_dom_sf"/>
</dbReference>
<evidence type="ECO:0000256" key="1">
    <source>
        <dbReference type="SAM" id="MobiDB-lite"/>
    </source>
</evidence>
<dbReference type="GO" id="GO:0016829">
    <property type="term" value="F:lyase activity"/>
    <property type="evidence" value="ECO:0000318"/>
    <property type="project" value="GO_Central"/>
</dbReference>
<dbReference type="CDD" id="cd00377">
    <property type="entry name" value="ICL_PEPM"/>
    <property type="match status" value="1"/>
</dbReference>
<evidence type="ECO:0008006" key="4">
    <source>
        <dbReference type="Google" id="ProtNLM"/>
    </source>
</evidence>
<protein>
    <recommendedName>
        <fullName evidence="4">Isocitrate lyase</fullName>
    </recommendedName>
</protein>
<name>D8R5U0_SELML</name>
<feature type="region of interest" description="Disordered" evidence="1">
    <location>
        <begin position="320"/>
        <end position="346"/>
    </location>
</feature>
<dbReference type="PANTHER" id="PTHR42905">
    <property type="entry name" value="PHOSPHOENOLPYRUVATE CARBOXYLASE"/>
    <property type="match status" value="1"/>
</dbReference>